<evidence type="ECO:0000313" key="9">
    <source>
        <dbReference type="EMBL" id="AJF05923.1"/>
    </source>
</evidence>
<name>A0A0B5FF25_9BACT</name>
<evidence type="ECO:0000256" key="7">
    <source>
        <dbReference type="ARBA" id="ARBA00023014"/>
    </source>
</evidence>
<evidence type="ECO:0000256" key="3">
    <source>
        <dbReference type="ARBA" id="ARBA00022714"/>
    </source>
</evidence>
<dbReference type="GO" id="GO:0051537">
    <property type="term" value="F:2 iron, 2 sulfur cluster binding"/>
    <property type="evidence" value="ECO:0007669"/>
    <property type="project" value="UniProtKB-KW"/>
</dbReference>
<evidence type="ECO:0000313" key="10">
    <source>
        <dbReference type="Proteomes" id="UP000035036"/>
    </source>
</evidence>
<dbReference type="SUPFAM" id="SSF47741">
    <property type="entry name" value="CO dehydrogenase ISP C-domain like"/>
    <property type="match status" value="1"/>
</dbReference>
<dbReference type="InterPro" id="IPR019546">
    <property type="entry name" value="TAT_signal_bac_arc"/>
</dbReference>
<dbReference type="OrthoDB" id="9775084at2"/>
<dbReference type="InterPro" id="IPR036884">
    <property type="entry name" value="2Fe-2S-bd_dom_sf"/>
</dbReference>
<dbReference type="NCBIfam" id="TIGR01409">
    <property type="entry name" value="TAT_signal_seq"/>
    <property type="match status" value="1"/>
</dbReference>
<evidence type="ECO:0000259" key="8">
    <source>
        <dbReference type="PROSITE" id="PS51085"/>
    </source>
</evidence>
<evidence type="ECO:0000256" key="1">
    <source>
        <dbReference type="ARBA" id="ARBA00004196"/>
    </source>
</evidence>
<accession>A0A0B5FF25</accession>
<dbReference type="InterPro" id="IPR006058">
    <property type="entry name" value="2Fe2S_fd_BS"/>
</dbReference>
<dbReference type="KEGG" id="gsb:GSUB_04195"/>
<dbReference type="InterPro" id="IPR002888">
    <property type="entry name" value="2Fe-2S-bd"/>
</dbReference>
<organism evidence="9 10">
    <name type="scientific">Geoalkalibacter subterraneus</name>
    <dbReference type="NCBI Taxonomy" id="483547"/>
    <lineage>
        <taxon>Bacteria</taxon>
        <taxon>Pseudomonadati</taxon>
        <taxon>Thermodesulfobacteriota</taxon>
        <taxon>Desulfuromonadia</taxon>
        <taxon>Desulfuromonadales</taxon>
        <taxon>Geoalkalibacteraceae</taxon>
        <taxon>Geoalkalibacter</taxon>
    </lineage>
</organism>
<dbReference type="SUPFAM" id="SSF54292">
    <property type="entry name" value="2Fe-2S ferredoxin-like"/>
    <property type="match status" value="1"/>
</dbReference>
<dbReference type="InterPro" id="IPR006311">
    <property type="entry name" value="TAT_signal"/>
</dbReference>
<keyword evidence="4" id="KW-0479">Metal-binding</keyword>
<dbReference type="EMBL" id="CP010311">
    <property type="protein sequence ID" value="AJF05923.1"/>
    <property type="molecule type" value="Genomic_DNA"/>
</dbReference>
<keyword evidence="10" id="KW-1185">Reference proteome</keyword>
<dbReference type="AlphaFoldDB" id="A0A0B5FF25"/>
<evidence type="ECO:0000256" key="5">
    <source>
        <dbReference type="ARBA" id="ARBA00023002"/>
    </source>
</evidence>
<dbReference type="InterPro" id="IPR012675">
    <property type="entry name" value="Beta-grasp_dom_sf"/>
</dbReference>
<dbReference type="PANTHER" id="PTHR44379">
    <property type="entry name" value="OXIDOREDUCTASE WITH IRON-SULFUR SUBUNIT"/>
    <property type="match status" value="1"/>
</dbReference>
<dbReference type="PROSITE" id="PS00197">
    <property type="entry name" value="2FE2S_FER_1"/>
    <property type="match status" value="1"/>
</dbReference>
<dbReference type="InterPro" id="IPR036010">
    <property type="entry name" value="2Fe-2S_ferredoxin-like_sf"/>
</dbReference>
<dbReference type="STRING" id="483547.GSUB_04195"/>
<dbReference type="InterPro" id="IPR051452">
    <property type="entry name" value="Diverse_Oxidoreductases"/>
</dbReference>
<dbReference type="Pfam" id="PF00111">
    <property type="entry name" value="Fer2"/>
    <property type="match status" value="1"/>
</dbReference>
<gene>
    <name evidence="9" type="ORF">GSUB_04195</name>
</gene>
<keyword evidence="3" id="KW-0001">2Fe-2S</keyword>
<dbReference type="PROSITE" id="PS51318">
    <property type="entry name" value="TAT"/>
    <property type="match status" value="1"/>
</dbReference>
<dbReference type="RefSeq" id="WP_040199335.1">
    <property type="nucleotide sequence ID" value="NZ_CP010311.1"/>
</dbReference>
<dbReference type="HOGENOM" id="CLU_052511_3_1_7"/>
<comment type="subunit">
    <text evidence="2">Heterodimer of a large and a small subunit.</text>
</comment>
<dbReference type="PROSITE" id="PS51085">
    <property type="entry name" value="2FE2S_FER_2"/>
    <property type="match status" value="1"/>
</dbReference>
<keyword evidence="7" id="KW-0411">Iron-sulfur</keyword>
<dbReference type="Gene3D" id="1.10.150.120">
    <property type="entry name" value="[2Fe-2S]-binding domain"/>
    <property type="match status" value="1"/>
</dbReference>
<sequence>MCDKDKKDSCPHRTGINRRGFLTTVGIGAASVAVSGRVNAPATAGAQEITSDDMVRITLDINGRKHRLLVEPRWTLLYVLRDRMGMTATKVGCERGECGACTVLIDDRPRYACMTLAVEAENQRITTLEGLMKGEELGTTQQAFLDHDAYQCGYCTPGQIMSAEGLLRANANPTREQIAEALSGNLCRCGAYVHIFDAVETAAQKRKA</sequence>
<comment type="subcellular location">
    <subcellularLocation>
        <location evidence="1">Cell envelope</location>
    </subcellularLocation>
</comment>
<keyword evidence="6" id="KW-0408">Iron</keyword>
<dbReference type="Pfam" id="PF01799">
    <property type="entry name" value="Fer2_2"/>
    <property type="match status" value="1"/>
</dbReference>
<proteinExistence type="predicted"/>
<dbReference type="GO" id="GO:0030313">
    <property type="term" value="C:cell envelope"/>
    <property type="evidence" value="ECO:0007669"/>
    <property type="project" value="UniProtKB-SubCell"/>
</dbReference>
<dbReference type="Gene3D" id="3.10.20.30">
    <property type="match status" value="1"/>
</dbReference>
<evidence type="ECO:0000256" key="2">
    <source>
        <dbReference type="ARBA" id="ARBA00011771"/>
    </source>
</evidence>
<keyword evidence="5" id="KW-0560">Oxidoreductase</keyword>
<dbReference type="PANTHER" id="PTHR44379:SF8">
    <property type="entry name" value="XANTHINE DEHYDROGENASE IRON-SULFUR-BINDING SUBUNIT XDHC-RELATED"/>
    <property type="match status" value="1"/>
</dbReference>
<dbReference type="CDD" id="cd00207">
    <property type="entry name" value="fer2"/>
    <property type="match status" value="1"/>
</dbReference>
<feature type="domain" description="2Fe-2S ferredoxin-type" evidence="8">
    <location>
        <begin position="55"/>
        <end position="131"/>
    </location>
</feature>
<evidence type="ECO:0000256" key="6">
    <source>
        <dbReference type="ARBA" id="ARBA00023004"/>
    </source>
</evidence>
<dbReference type="Proteomes" id="UP000035036">
    <property type="component" value="Chromosome"/>
</dbReference>
<dbReference type="FunFam" id="1.10.150.120:FF:000003">
    <property type="entry name" value="Carbon monoxide dehydrogenase, small subunit"/>
    <property type="match status" value="1"/>
</dbReference>
<dbReference type="InterPro" id="IPR001041">
    <property type="entry name" value="2Fe-2S_ferredoxin-type"/>
</dbReference>
<evidence type="ECO:0000256" key="4">
    <source>
        <dbReference type="ARBA" id="ARBA00022723"/>
    </source>
</evidence>
<protein>
    <submittedName>
        <fullName evidence="9">2Fe-2S ferredoxin</fullName>
    </submittedName>
</protein>
<dbReference type="FunFam" id="3.10.20.30:FF:000020">
    <property type="entry name" value="Xanthine dehydrogenase iron-sulfur subunit"/>
    <property type="match status" value="1"/>
</dbReference>
<dbReference type="GO" id="GO:0016491">
    <property type="term" value="F:oxidoreductase activity"/>
    <property type="evidence" value="ECO:0007669"/>
    <property type="project" value="UniProtKB-KW"/>
</dbReference>
<reference evidence="9 10" key="1">
    <citation type="journal article" date="2015" name="Genome Announc.">
        <title>Genomes of Geoalkalibacter ferrihydriticus Z-0531T and Geoalkalibacter subterraneus Red1T, Two Haloalkaliphilic Metal-Reducing Deltaproteobacteria.</title>
        <authorList>
            <person name="Badalamenti J.P."/>
            <person name="Krajmalnik-Brown R."/>
            <person name="Torres C.I."/>
            <person name="Bond D.R."/>
        </authorList>
    </citation>
    <scope>NUCLEOTIDE SEQUENCE [LARGE SCALE GENOMIC DNA]</scope>
    <source>
        <strain evidence="9 10">Red1</strain>
    </source>
</reference>
<dbReference type="GO" id="GO:0046872">
    <property type="term" value="F:metal ion binding"/>
    <property type="evidence" value="ECO:0007669"/>
    <property type="project" value="UniProtKB-KW"/>
</dbReference>